<evidence type="ECO:0000256" key="1">
    <source>
        <dbReference type="SAM" id="MobiDB-lite"/>
    </source>
</evidence>
<dbReference type="EMBL" id="CAWUPB010000850">
    <property type="protein sequence ID" value="CAK7325171.1"/>
    <property type="molecule type" value="Genomic_DNA"/>
</dbReference>
<feature type="region of interest" description="Disordered" evidence="1">
    <location>
        <begin position="247"/>
        <end position="271"/>
    </location>
</feature>
<reference evidence="3 4" key="1">
    <citation type="submission" date="2024-01" db="EMBL/GenBank/DDBJ databases">
        <authorList>
            <person name="Waweru B."/>
        </authorList>
    </citation>
    <scope>NUCLEOTIDE SEQUENCE [LARGE SCALE GENOMIC DNA]</scope>
</reference>
<evidence type="ECO:0000313" key="4">
    <source>
        <dbReference type="Proteomes" id="UP001314170"/>
    </source>
</evidence>
<keyword evidence="4" id="KW-1185">Reference proteome</keyword>
<dbReference type="PROSITE" id="PS51840">
    <property type="entry name" value="C2_NT"/>
    <property type="match status" value="1"/>
</dbReference>
<dbReference type="AlphaFoldDB" id="A0AAV1QUP4"/>
<evidence type="ECO:0000313" key="3">
    <source>
        <dbReference type="EMBL" id="CAK7325171.1"/>
    </source>
</evidence>
<dbReference type="InterPro" id="IPR019448">
    <property type="entry name" value="NT-C2"/>
</dbReference>
<feature type="region of interest" description="Disordered" evidence="1">
    <location>
        <begin position="630"/>
        <end position="665"/>
    </location>
</feature>
<dbReference type="PANTHER" id="PTHR31182">
    <property type="entry name" value="C2 NT-TYPE DOMAIN-CONTAINING PROTEIN"/>
    <property type="match status" value="1"/>
</dbReference>
<feature type="compositionally biased region" description="Acidic residues" evidence="1">
    <location>
        <begin position="253"/>
        <end position="266"/>
    </location>
</feature>
<feature type="region of interest" description="Disordered" evidence="1">
    <location>
        <begin position="350"/>
        <end position="404"/>
    </location>
</feature>
<dbReference type="Pfam" id="PF10358">
    <property type="entry name" value="NT-C2"/>
    <property type="match status" value="1"/>
</dbReference>
<name>A0AAV1QUP4_9ROSI</name>
<dbReference type="Proteomes" id="UP001314170">
    <property type="component" value="Unassembled WGS sequence"/>
</dbReference>
<proteinExistence type="predicted"/>
<gene>
    <name evidence="3" type="ORF">DCAF_LOCUS2843</name>
</gene>
<evidence type="ECO:0000259" key="2">
    <source>
        <dbReference type="PROSITE" id="PS51840"/>
    </source>
</evidence>
<accession>A0AAV1QUP4</accession>
<feature type="compositionally biased region" description="Basic and acidic residues" evidence="1">
    <location>
        <begin position="355"/>
        <end position="368"/>
    </location>
</feature>
<organism evidence="3 4">
    <name type="scientific">Dovyalis caffra</name>
    <dbReference type="NCBI Taxonomy" id="77055"/>
    <lineage>
        <taxon>Eukaryota</taxon>
        <taxon>Viridiplantae</taxon>
        <taxon>Streptophyta</taxon>
        <taxon>Embryophyta</taxon>
        <taxon>Tracheophyta</taxon>
        <taxon>Spermatophyta</taxon>
        <taxon>Magnoliopsida</taxon>
        <taxon>eudicotyledons</taxon>
        <taxon>Gunneridae</taxon>
        <taxon>Pentapetalae</taxon>
        <taxon>rosids</taxon>
        <taxon>fabids</taxon>
        <taxon>Malpighiales</taxon>
        <taxon>Salicaceae</taxon>
        <taxon>Flacourtieae</taxon>
        <taxon>Dovyalis</taxon>
    </lineage>
</organism>
<sequence length="735" mass="83090">MVVKMMRWPPWPPLSSRKFEAKLIIHKLQGLNLVQDEEQNSNESKKRLVVEIKWKGQKGIALRRSVKRNFTEEGGFGGDGVFEWNEEFKCVCNLSGNKDGVFLPWEIAFAVFSGLNQGPGSKVLLVGTATLNLAEYASTAKEKEAEIDVPLTVHNGTVEGTPLLHLSLRLMKLRTIQEPLQAVHRAIETAPPSPTSLETLSPRRDELSVLKAGLRKVKSFQVTRKACHEENNNDKCCVRSEDAEDTYPFNTDSLDDDAEGESEESNGDSSAQMSFNYETLAHAKKAGGSFHSNAITNAEDESWIYYNHRKPDMGSLYVEYSTASDHEQSLKQSSKRGILAWRKRKLSFISPKPKSKGEPLLKKDYREEGGDDIDFDRRQLSSSDESSFGWNKSEEGSTTSRSSFSEFGDDNFAVGSWETKEVTSRDGHMKLQAQVFFASIDQRSERAAGESACTALVAVIANWLQSNQYEVPIKSEFDSLIRDGSLEWRNLCENEDYRQRFPDKHFDLETILQAKIRPLSVVPEKSFIGFFHPEGLEEGDFDFLHGAMSFDSIWQEISHHGSDWSNNSDPLVYVVSWNDHFFVLKVEQNAYYIIDTLGERLYEGCNQAYVLKFDKDTTIRKLAKETEVSDEKTVGTKVQPSSSKEKILAERSAPSSPNEAEKTQMEEEIVCEGKESCKEYIKSFLAAIPIRELQADIKKGLKASTPLHHRLQIEFHYTQLTQPVDENSSRDVTVC</sequence>
<dbReference type="PANTHER" id="PTHR31182:SF23">
    <property type="entry name" value="SPLICING FACTOR 3A SUBUNIT"/>
    <property type="match status" value="1"/>
</dbReference>
<feature type="domain" description="C2 NT-type" evidence="2">
    <location>
        <begin position="9"/>
        <end position="172"/>
    </location>
</feature>
<protein>
    <recommendedName>
        <fullName evidence="2">C2 NT-type domain-containing protein</fullName>
    </recommendedName>
</protein>
<feature type="compositionally biased region" description="Polar residues" evidence="1">
    <location>
        <begin position="380"/>
        <end position="404"/>
    </location>
</feature>
<comment type="caution">
    <text evidence="3">The sequence shown here is derived from an EMBL/GenBank/DDBJ whole genome shotgun (WGS) entry which is preliminary data.</text>
</comment>